<keyword evidence="4" id="KW-1185">Reference proteome</keyword>
<comment type="caution">
    <text evidence="3">The sequence shown here is derived from an EMBL/GenBank/DDBJ whole genome shotgun (WGS) entry which is preliminary data.</text>
</comment>
<dbReference type="InterPro" id="IPR037856">
    <property type="entry name" value="Sdc1/DPY30"/>
</dbReference>
<proteinExistence type="inferred from homology"/>
<dbReference type="GO" id="GO:0048188">
    <property type="term" value="C:Set1C/COMPASS complex"/>
    <property type="evidence" value="ECO:0007669"/>
    <property type="project" value="InterPro"/>
</dbReference>
<dbReference type="PANTHER" id="PTHR23356:SF16">
    <property type="entry name" value="DPY30 DOMAIN CONTAINING 2"/>
    <property type="match status" value="1"/>
</dbReference>
<name>A0A8J2JZL0_9HEXA</name>
<accession>A0A8J2JZL0</accession>
<organism evidence="3 4">
    <name type="scientific">Allacma fusca</name>
    <dbReference type="NCBI Taxonomy" id="39272"/>
    <lineage>
        <taxon>Eukaryota</taxon>
        <taxon>Metazoa</taxon>
        <taxon>Ecdysozoa</taxon>
        <taxon>Arthropoda</taxon>
        <taxon>Hexapoda</taxon>
        <taxon>Collembola</taxon>
        <taxon>Symphypleona</taxon>
        <taxon>Sminthuridae</taxon>
        <taxon>Allacma</taxon>
    </lineage>
</organism>
<dbReference type="InterPro" id="IPR007858">
    <property type="entry name" value="Dpy-30_motif"/>
</dbReference>
<reference evidence="3" key="1">
    <citation type="submission" date="2021-06" db="EMBL/GenBank/DDBJ databases">
        <authorList>
            <person name="Hodson N. C."/>
            <person name="Mongue J. A."/>
            <person name="Jaron S. K."/>
        </authorList>
    </citation>
    <scope>NUCLEOTIDE SEQUENCE</scope>
</reference>
<dbReference type="Proteomes" id="UP000708208">
    <property type="component" value="Unassembled WGS sequence"/>
</dbReference>
<evidence type="ECO:0000256" key="1">
    <source>
        <dbReference type="ARBA" id="ARBA00010849"/>
    </source>
</evidence>
<feature type="region of interest" description="Disordered" evidence="2">
    <location>
        <begin position="140"/>
        <end position="226"/>
    </location>
</feature>
<feature type="compositionally biased region" description="Pro residues" evidence="2">
    <location>
        <begin position="210"/>
        <end position="226"/>
    </location>
</feature>
<dbReference type="InterPro" id="IPR049630">
    <property type="entry name" value="DYDC-like_DD"/>
</dbReference>
<evidence type="ECO:0000313" key="4">
    <source>
        <dbReference type="Proteomes" id="UP000708208"/>
    </source>
</evidence>
<dbReference type="CDD" id="cd22966">
    <property type="entry name" value="DD_DYDC-like"/>
    <property type="match status" value="1"/>
</dbReference>
<evidence type="ECO:0000313" key="3">
    <source>
        <dbReference type="EMBL" id="CAG7729900.1"/>
    </source>
</evidence>
<dbReference type="Pfam" id="PF05186">
    <property type="entry name" value="Dpy-30"/>
    <property type="match status" value="1"/>
</dbReference>
<feature type="compositionally biased region" description="Polar residues" evidence="2">
    <location>
        <begin position="181"/>
        <end position="190"/>
    </location>
</feature>
<evidence type="ECO:0008006" key="5">
    <source>
        <dbReference type="Google" id="ProtNLM"/>
    </source>
</evidence>
<dbReference type="EMBL" id="CAJVCH010186024">
    <property type="protein sequence ID" value="CAG7729900.1"/>
    <property type="molecule type" value="Genomic_DNA"/>
</dbReference>
<gene>
    <name evidence="3" type="ORF">AFUS01_LOCUS18585</name>
</gene>
<comment type="similarity">
    <text evidence="1">Belongs to the dpy-30 family.</text>
</comment>
<dbReference type="AlphaFoldDB" id="A0A8J2JZL0"/>
<dbReference type="OrthoDB" id="432281at2759"/>
<sequence length="226" mass="25782">MDKITLSTLGTYKEIEYLKKTLGPVLVSALAEVCVKRPADPIEYLGHWLLRWRYNEELKRRDMENALEVIRQRQAAKCEREMNMPVCRLPLDPYGQGVIPNYPFLPPGYGGPVCDSDLEALLPKEDEEEEVDEVEVSNYEMPGEDFSFAPGLTPGEDGYFGYADQQQPLYDYNNLDPGTYPQDNNANNYYPDQYQPDMSAPMDPAQEMYAPPPNTNVEYQPPPPNN</sequence>
<protein>
    <recommendedName>
        <fullName evidence="5">DPY30 domain-containing protein 2</fullName>
    </recommendedName>
</protein>
<evidence type="ECO:0000256" key="2">
    <source>
        <dbReference type="SAM" id="MobiDB-lite"/>
    </source>
</evidence>
<dbReference type="PANTHER" id="PTHR23356">
    <property type="entry name" value="DPY30-RELATED"/>
    <property type="match status" value="1"/>
</dbReference>